<dbReference type="SUPFAM" id="SSF55120">
    <property type="entry name" value="Pseudouridine synthase"/>
    <property type="match status" value="1"/>
</dbReference>
<comment type="similarity">
    <text evidence="1 4">Belongs to the pseudouridine synthase RsuA family.</text>
</comment>
<evidence type="ECO:0000259" key="5">
    <source>
        <dbReference type="Pfam" id="PF00849"/>
    </source>
</evidence>
<dbReference type="PANTHER" id="PTHR47683:SF2">
    <property type="entry name" value="RNA-BINDING S4 DOMAIN-CONTAINING PROTEIN"/>
    <property type="match status" value="1"/>
</dbReference>
<dbReference type="Proteomes" id="UP001306668">
    <property type="component" value="Unassembled WGS sequence"/>
</dbReference>
<dbReference type="PROSITE" id="PS01149">
    <property type="entry name" value="PSI_RSU"/>
    <property type="match status" value="1"/>
</dbReference>
<dbReference type="Gene3D" id="3.30.70.580">
    <property type="entry name" value="Pseudouridine synthase I, catalytic domain, N-terminal subdomain"/>
    <property type="match status" value="1"/>
</dbReference>
<evidence type="ECO:0000256" key="3">
    <source>
        <dbReference type="ARBA" id="ARBA00023235"/>
    </source>
</evidence>
<dbReference type="InterPro" id="IPR042092">
    <property type="entry name" value="PsdUridine_s_RsuA/RluB/E/F_cat"/>
</dbReference>
<feature type="domain" description="Pseudouridine synthase RsuA/RluA-like" evidence="5">
    <location>
        <begin position="12"/>
        <end position="159"/>
    </location>
</feature>
<dbReference type="PANTHER" id="PTHR47683">
    <property type="entry name" value="PSEUDOURIDINE SYNTHASE FAMILY PROTEIN-RELATED"/>
    <property type="match status" value="1"/>
</dbReference>
<evidence type="ECO:0000256" key="4">
    <source>
        <dbReference type="RuleBase" id="RU003887"/>
    </source>
</evidence>
<dbReference type="NCBIfam" id="TIGR00093">
    <property type="entry name" value="pseudouridine synthase"/>
    <property type="match status" value="1"/>
</dbReference>
<gene>
    <name evidence="6" type="ORF">STENOSP10_11560</name>
</gene>
<dbReference type="InterPro" id="IPR006145">
    <property type="entry name" value="PsdUridine_synth_RsuA/RluA"/>
</dbReference>
<comment type="caution">
    <text evidence="6">The sequence shown here is derived from an EMBL/GenBank/DDBJ whole genome shotgun (WGS) entry which is preliminary data.</text>
</comment>
<evidence type="ECO:0000256" key="2">
    <source>
        <dbReference type="ARBA" id="ARBA00022552"/>
    </source>
</evidence>
<evidence type="ECO:0000313" key="6">
    <source>
        <dbReference type="EMBL" id="GMR26937.1"/>
    </source>
</evidence>
<dbReference type="EMBL" id="BTRJ01000008">
    <property type="protein sequence ID" value="GMR26937.1"/>
    <property type="molecule type" value="Genomic_DNA"/>
</dbReference>
<dbReference type="Pfam" id="PF00849">
    <property type="entry name" value="PseudoU_synth_2"/>
    <property type="match status" value="1"/>
</dbReference>
<organism evidence="6 7">
    <name type="scientific">Stenotrophomonas sepilia</name>
    <dbReference type="NCBI Taxonomy" id="2860290"/>
    <lineage>
        <taxon>Bacteria</taxon>
        <taxon>Pseudomonadati</taxon>
        <taxon>Pseudomonadota</taxon>
        <taxon>Gammaproteobacteria</taxon>
        <taxon>Lysobacterales</taxon>
        <taxon>Lysobacteraceae</taxon>
        <taxon>Stenotrophomonas</taxon>
        <taxon>Stenotrophomonas maltophilia group</taxon>
    </lineage>
</organism>
<sequence>MPYPPPAMPAMLIAFNKPFNVLCQFTDRSVPPRPTLAGFGLPPRVYAAGRLDHDSEGLLLLTDNGTLAHKLTDPRHKADKTYWVQVEGTPGDEQLQQLRDGVVLNDGPTLPAKIERLDPAPTLWTRDPPVRFRKTVPDSWLAITIREGRNRQVRRMTAAVNLPTLRLVRVSMGPYRLEDLQPGQWRQIG</sequence>
<dbReference type="InterPro" id="IPR020094">
    <property type="entry name" value="TruA/RsuA/RluB/E/F_N"/>
</dbReference>
<reference evidence="7" key="1">
    <citation type="submission" date="2023-07" db="EMBL/GenBank/DDBJ databases">
        <title>Genome sequence of Stenotrophomonas sp. Alg010 isolated from Sargassum waste.</title>
        <authorList>
            <person name="Mohapatra"/>
            <person name="B.R."/>
        </authorList>
    </citation>
    <scope>NUCLEOTIDE SEQUENCE [LARGE SCALE GENOMIC DNA]</scope>
    <source>
        <strain evidence="7">Alg010</strain>
    </source>
</reference>
<accession>A0ABQ6Q9Q5</accession>
<dbReference type="Gene3D" id="3.30.70.1560">
    <property type="entry name" value="Alpha-L RNA-binding motif"/>
    <property type="match status" value="1"/>
</dbReference>
<dbReference type="EC" id="5.4.99.-" evidence="4"/>
<proteinExistence type="inferred from homology"/>
<keyword evidence="2" id="KW-0698">rRNA processing</keyword>
<evidence type="ECO:0000313" key="7">
    <source>
        <dbReference type="Proteomes" id="UP001306668"/>
    </source>
</evidence>
<keyword evidence="7" id="KW-1185">Reference proteome</keyword>
<evidence type="ECO:0000256" key="1">
    <source>
        <dbReference type="ARBA" id="ARBA00008348"/>
    </source>
</evidence>
<name>A0ABQ6Q9Q5_9GAMM</name>
<keyword evidence="3 4" id="KW-0413">Isomerase</keyword>
<protein>
    <recommendedName>
        <fullName evidence="4">Pseudouridine synthase</fullName>
        <ecNumber evidence="4">5.4.99.-</ecNumber>
    </recommendedName>
</protein>
<dbReference type="InterPro" id="IPR020103">
    <property type="entry name" value="PsdUridine_synth_cat_dom_sf"/>
</dbReference>
<dbReference type="InterPro" id="IPR018496">
    <property type="entry name" value="PsdUridine_synth_RsuA/RluB_CS"/>
</dbReference>
<dbReference type="InterPro" id="IPR050343">
    <property type="entry name" value="RsuA_PseudoU_synthase"/>
</dbReference>
<dbReference type="InterPro" id="IPR000748">
    <property type="entry name" value="PsdUridine_synth_RsuA/RluB/E/F"/>
</dbReference>